<organism evidence="8 9">
    <name type="scientific">Flavobacterium sangjuense</name>
    <dbReference type="NCBI Taxonomy" id="2518177"/>
    <lineage>
        <taxon>Bacteria</taxon>
        <taxon>Pseudomonadati</taxon>
        <taxon>Bacteroidota</taxon>
        <taxon>Flavobacteriia</taxon>
        <taxon>Flavobacteriales</taxon>
        <taxon>Flavobacteriaceae</taxon>
        <taxon>Flavobacterium</taxon>
    </lineage>
</organism>
<evidence type="ECO:0000313" key="8">
    <source>
        <dbReference type="EMBL" id="QBZ98145.1"/>
    </source>
</evidence>
<dbReference type="InterPro" id="IPR000086">
    <property type="entry name" value="NUDIX_hydrolase_dom"/>
</dbReference>
<evidence type="ECO:0000259" key="7">
    <source>
        <dbReference type="PROSITE" id="PS51462"/>
    </source>
</evidence>
<evidence type="ECO:0000313" key="9">
    <source>
        <dbReference type="Proteomes" id="UP000296862"/>
    </source>
</evidence>
<name>A0A4P7PU26_9FLAO</name>
<dbReference type="Pfam" id="PF00293">
    <property type="entry name" value="NUDIX"/>
    <property type="match status" value="1"/>
</dbReference>
<protein>
    <submittedName>
        <fullName evidence="8">Putative Nudix hydrolase NudL</fullName>
        <ecNumber evidence="8">3.6.1.-</ecNumber>
    </submittedName>
</protein>
<keyword evidence="9" id="KW-1185">Reference proteome</keyword>
<evidence type="ECO:0000256" key="3">
    <source>
        <dbReference type="ARBA" id="ARBA00022723"/>
    </source>
</evidence>
<evidence type="ECO:0000256" key="2">
    <source>
        <dbReference type="ARBA" id="ARBA00001946"/>
    </source>
</evidence>
<gene>
    <name evidence="8" type="primary">nudL</name>
    <name evidence="8" type="ORF">GS03_01650</name>
</gene>
<dbReference type="InterPro" id="IPR045121">
    <property type="entry name" value="CoAse"/>
</dbReference>
<evidence type="ECO:0000256" key="1">
    <source>
        <dbReference type="ARBA" id="ARBA00001936"/>
    </source>
</evidence>
<keyword evidence="6" id="KW-0464">Manganese</keyword>
<comment type="cofactor">
    <cofactor evidence="2">
        <name>Mg(2+)</name>
        <dbReference type="ChEBI" id="CHEBI:18420"/>
    </cofactor>
</comment>
<keyword evidence="4 8" id="KW-0378">Hydrolase</keyword>
<accession>A0A4P7PU26</accession>
<keyword evidence="5" id="KW-0460">Magnesium</keyword>
<dbReference type="GO" id="GO:0046872">
    <property type="term" value="F:metal ion binding"/>
    <property type="evidence" value="ECO:0007669"/>
    <property type="project" value="UniProtKB-KW"/>
</dbReference>
<dbReference type="GO" id="GO:0010945">
    <property type="term" value="F:coenzyme A diphosphatase activity"/>
    <property type="evidence" value="ECO:0007669"/>
    <property type="project" value="InterPro"/>
</dbReference>
<dbReference type="AlphaFoldDB" id="A0A4P7PU26"/>
<dbReference type="EC" id="3.6.1.-" evidence="8"/>
<dbReference type="KEGG" id="fsn:GS03_01650"/>
<dbReference type="Gene3D" id="3.90.79.10">
    <property type="entry name" value="Nucleoside Triphosphate Pyrophosphohydrolase"/>
    <property type="match status" value="1"/>
</dbReference>
<dbReference type="RefSeq" id="WP_136152056.1">
    <property type="nucleotide sequence ID" value="NZ_CP038810.1"/>
</dbReference>
<proteinExistence type="predicted"/>
<evidence type="ECO:0000256" key="5">
    <source>
        <dbReference type="ARBA" id="ARBA00022842"/>
    </source>
</evidence>
<evidence type="ECO:0000256" key="4">
    <source>
        <dbReference type="ARBA" id="ARBA00022801"/>
    </source>
</evidence>
<dbReference type="OrthoDB" id="9802805at2"/>
<reference evidence="8 9" key="1">
    <citation type="submission" date="2019-04" db="EMBL/GenBank/DDBJ databases">
        <title>Flavobacterium sp. GS03.</title>
        <authorList>
            <person name="Kim H."/>
        </authorList>
    </citation>
    <scope>NUCLEOTIDE SEQUENCE [LARGE SCALE GENOMIC DNA]</scope>
    <source>
        <strain evidence="8 9">GS03</strain>
    </source>
</reference>
<dbReference type="Proteomes" id="UP000296862">
    <property type="component" value="Chromosome"/>
</dbReference>
<evidence type="ECO:0000256" key="6">
    <source>
        <dbReference type="ARBA" id="ARBA00023211"/>
    </source>
</evidence>
<dbReference type="InterPro" id="IPR015797">
    <property type="entry name" value="NUDIX_hydrolase-like_dom_sf"/>
</dbReference>
<sequence length="212" mass="24207">MRFDEFLKYAPKVLNVELPATHAHVKMVPPNREELLRNTDFTRITPKKAAVMMLFYPKEEQTHLALILRTSYNGVHSSQIAFPGGKVEVEDFDLKQTALRETHEEIGVHPTDINVVRAFTEVYIPPSNFMVYPFFGYSHEELSFELQEDEVAGIVELPLKDFLDDKIVVTSTMKTSYAGSIEVPGFQVEQHFVWGATAMMLSELKETLKLVL</sequence>
<feature type="domain" description="Nudix hydrolase" evidence="7">
    <location>
        <begin position="46"/>
        <end position="182"/>
    </location>
</feature>
<dbReference type="PROSITE" id="PS51462">
    <property type="entry name" value="NUDIX"/>
    <property type="match status" value="1"/>
</dbReference>
<dbReference type="EMBL" id="CP038810">
    <property type="protein sequence ID" value="QBZ98145.1"/>
    <property type="molecule type" value="Genomic_DNA"/>
</dbReference>
<dbReference type="SUPFAM" id="SSF55811">
    <property type="entry name" value="Nudix"/>
    <property type="match status" value="1"/>
</dbReference>
<dbReference type="PANTHER" id="PTHR12992:SF11">
    <property type="entry name" value="MITOCHONDRIAL COENZYME A DIPHOSPHATASE NUDT8"/>
    <property type="match status" value="1"/>
</dbReference>
<dbReference type="PANTHER" id="PTHR12992">
    <property type="entry name" value="NUDIX HYDROLASE"/>
    <property type="match status" value="1"/>
</dbReference>
<dbReference type="CDD" id="cd03426">
    <property type="entry name" value="NUDIX_CoAse_Nudt7"/>
    <property type="match status" value="1"/>
</dbReference>
<comment type="cofactor">
    <cofactor evidence="1">
        <name>Mn(2+)</name>
        <dbReference type="ChEBI" id="CHEBI:29035"/>
    </cofactor>
</comment>
<keyword evidence="3" id="KW-0479">Metal-binding</keyword>